<dbReference type="SUPFAM" id="SSF56935">
    <property type="entry name" value="Porins"/>
    <property type="match status" value="1"/>
</dbReference>
<evidence type="ECO:0000259" key="2">
    <source>
        <dbReference type="Pfam" id="PF13609"/>
    </source>
</evidence>
<protein>
    <submittedName>
        <fullName evidence="3">Porin</fullName>
    </submittedName>
</protein>
<feature type="domain" description="Porin" evidence="2">
    <location>
        <begin position="13"/>
        <end position="390"/>
    </location>
</feature>
<accession>A0AAF0CFT6</accession>
<keyword evidence="1" id="KW-0732">Signal</keyword>
<dbReference type="AlphaFoldDB" id="A0AAF0CFT6"/>
<feature type="chain" id="PRO_5042252399" evidence="1">
    <location>
        <begin position="29"/>
        <end position="411"/>
    </location>
</feature>
<organism evidence="3 4">
    <name type="scientific">Hyphococcus flavus</name>
    <dbReference type="NCBI Taxonomy" id="1866326"/>
    <lineage>
        <taxon>Bacteria</taxon>
        <taxon>Pseudomonadati</taxon>
        <taxon>Pseudomonadota</taxon>
        <taxon>Alphaproteobacteria</taxon>
        <taxon>Parvularculales</taxon>
        <taxon>Parvularculaceae</taxon>
        <taxon>Hyphococcus</taxon>
    </lineage>
</organism>
<sequence length="411" mass="42295">MTGLRTATLSVCAAALLSGTLGAGVAHAADPVKIEVDGEASAAVGLVDGEAKADANAEVHVKGSSILNNGIEIGAGVMARLDGDQPRQMFGGGRYSSLLNGGPRGIAPAESDVYLQGAYAYAKGSFGQLIVGRDQGVARMLAVKSPTIFSAVNINDWQTDLSGLNDIHTVNDFTGYATKVTYMPPANFLGGVFGGLQLGVSYSPVLRECGDLLCAPESGFIVSPEGVMLSETSKWDDAVEAALYYEKGIGVGGSDRLFVGLGASFVRATEDTRTLSTAFDDYEAYSVGLNLAYRGITLGGSVKTTNAGLASLEDDGYLAFDAGVTFRTGEESGDVAFMLGVGQSEASTIGSDPIDPTLFRDTRSAQAGVTYVLGRGITVGAAAQYVESKKPVAAGGPEEAATVVIESSIKF</sequence>
<dbReference type="Gene3D" id="2.40.160.10">
    <property type="entry name" value="Porin"/>
    <property type="match status" value="1"/>
</dbReference>
<evidence type="ECO:0000313" key="4">
    <source>
        <dbReference type="Proteomes" id="UP001214043"/>
    </source>
</evidence>
<dbReference type="KEGG" id="hfl:PUV54_06195"/>
<dbReference type="Pfam" id="PF13609">
    <property type="entry name" value="Porin_4"/>
    <property type="match status" value="1"/>
</dbReference>
<dbReference type="EMBL" id="CP118166">
    <property type="protein sequence ID" value="WDI32786.1"/>
    <property type="molecule type" value="Genomic_DNA"/>
</dbReference>
<evidence type="ECO:0000256" key="1">
    <source>
        <dbReference type="SAM" id="SignalP"/>
    </source>
</evidence>
<keyword evidence="4" id="KW-1185">Reference proteome</keyword>
<dbReference type="GO" id="GO:0015288">
    <property type="term" value="F:porin activity"/>
    <property type="evidence" value="ECO:0007669"/>
    <property type="project" value="InterPro"/>
</dbReference>
<evidence type="ECO:0000313" key="3">
    <source>
        <dbReference type="EMBL" id="WDI32786.1"/>
    </source>
</evidence>
<name>A0AAF0CFT6_9PROT</name>
<dbReference type="GO" id="GO:0016020">
    <property type="term" value="C:membrane"/>
    <property type="evidence" value="ECO:0007669"/>
    <property type="project" value="InterPro"/>
</dbReference>
<feature type="signal peptide" evidence="1">
    <location>
        <begin position="1"/>
        <end position="28"/>
    </location>
</feature>
<dbReference type="InterPro" id="IPR033900">
    <property type="entry name" value="Gram_neg_porin_domain"/>
</dbReference>
<proteinExistence type="predicted"/>
<gene>
    <name evidence="3" type="ORF">PUV54_06195</name>
</gene>
<dbReference type="Proteomes" id="UP001214043">
    <property type="component" value="Chromosome"/>
</dbReference>
<dbReference type="RefSeq" id="WP_274494728.1">
    <property type="nucleotide sequence ID" value="NZ_CP118166.1"/>
</dbReference>
<dbReference type="InterPro" id="IPR023614">
    <property type="entry name" value="Porin_dom_sf"/>
</dbReference>
<reference evidence="3" key="1">
    <citation type="submission" date="2023-02" db="EMBL/GenBank/DDBJ databases">
        <title>Genome sequence of Hyphococcus flavus.</title>
        <authorList>
            <person name="Rong J.-C."/>
            <person name="Zhao Q."/>
            <person name="Yi M."/>
            <person name="Wu J.-Y."/>
        </authorList>
    </citation>
    <scope>NUCLEOTIDE SEQUENCE</scope>
    <source>
        <strain evidence="3">MCCC 1K03223</strain>
    </source>
</reference>